<dbReference type="PANTHER" id="PTHR37163:SF1">
    <property type="entry name" value="DUF501 DOMAIN-CONTAINING PROTEIN"/>
    <property type="match status" value="1"/>
</dbReference>
<evidence type="ECO:0000313" key="2">
    <source>
        <dbReference type="Proteomes" id="UP000800981"/>
    </source>
</evidence>
<accession>A0ABX0GU63</accession>
<gene>
    <name evidence="1" type="ORF">G9H71_11695</name>
</gene>
<dbReference type="Proteomes" id="UP000800981">
    <property type="component" value="Unassembled WGS sequence"/>
</dbReference>
<dbReference type="Pfam" id="PF04417">
    <property type="entry name" value="DUF501"/>
    <property type="match status" value="1"/>
</dbReference>
<organism evidence="1 2">
    <name type="scientific">Motilibacter deserti</name>
    <dbReference type="NCBI Taxonomy" id="2714956"/>
    <lineage>
        <taxon>Bacteria</taxon>
        <taxon>Bacillati</taxon>
        <taxon>Actinomycetota</taxon>
        <taxon>Actinomycetes</taxon>
        <taxon>Motilibacterales</taxon>
        <taxon>Motilibacteraceae</taxon>
        <taxon>Motilibacter</taxon>
    </lineage>
</organism>
<protein>
    <submittedName>
        <fullName evidence="1">DUF501 domain-containing protein</fullName>
    </submittedName>
</protein>
<dbReference type="RefSeq" id="WP_166281964.1">
    <property type="nucleotide sequence ID" value="NZ_JAANNP010000006.1"/>
</dbReference>
<dbReference type="EMBL" id="JAANNP010000006">
    <property type="protein sequence ID" value="NHC14442.1"/>
    <property type="molecule type" value="Genomic_DNA"/>
</dbReference>
<dbReference type="InterPro" id="IPR007511">
    <property type="entry name" value="DUF501"/>
</dbReference>
<dbReference type="PANTHER" id="PTHR37163">
    <property type="entry name" value="CONSERVED PROTEIN"/>
    <property type="match status" value="1"/>
</dbReference>
<proteinExistence type="predicted"/>
<name>A0ABX0GU63_9ACTN</name>
<comment type="caution">
    <text evidence="1">The sequence shown here is derived from an EMBL/GenBank/DDBJ whole genome shotgun (WGS) entry which is preliminary data.</text>
</comment>
<reference evidence="1 2" key="1">
    <citation type="submission" date="2020-03" db="EMBL/GenBank/DDBJ databases">
        <title>Two novel Motilibacter sp.</title>
        <authorList>
            <person name="Liu S."/>
        </authorList>
    </citation>
    <scope>NUCLEOTIDE SEQUENCE [LARGE SCALE GENOMIC DNA]</scope>
    <source>
        <strain evidence="1 2">E257</strain>
    </source>
</reference>
<sequence>MTASDAGPGASGPDDIDAADIAAIGRQLGRPPRGLRAVAHRCPCGQPDVVETAPRLPDGTPFPTFYYLTCPRATGAVSTLESEGLMRQMTERLSDDPELAAAYSAAHEDYLRRRDAVAQVPEIAAVSAGGMPDRVKCLHVLVAHSLAAGRGVNPLGDEALAALPEWWAGGPCARDTAD</sequence>
<keyword evidence="2" id="KW-1185">Reference proteome</keyword>
<evidence type="ECO:0000313" key="1">
    <source>
        <dbReference type="EMBL" id="NHC14442.1"/>
    </source>
</evidence>